<evidence type="ECO:0000256" key="9">
    <source>
        <dbReference type="ARBA" id="ARBA00022777"/>
    </source>
</evidence>
<feature type="transmembrane region" description="Helical" evidence="14">
    <location>
        <begin position="74"/>
        <end position="96"/>
    </location>
</feature>
<dbReference type="InterPro" id="IPR003594">
    <property type="entry name" value="HATPase_dom"/>
</dbReference>
<dbReference type="Gene3D" id="1.10.287.130">
    <property type="match status" value="1"/>
</dbReference>
<keyword evidence="8" id="KW-0547">Nucleotide-binding</keyword>
<evidence type="ECO:0000256" key="10">
    <source>
        <dbReference type="ARBA" id="ARBA00022840"/>
    </source>
</evidence>
<dbReference type="Pfam" id="PF02518">
    <property type="entry name" value="HATPase_c"/>
    <property type="match status" value="1"/>
</dbReference>
<proteinExistence type="predicted"/>
<dbReference type="InterPro" id="IPR036890">
    <property type="entry name" value="HATPase_C_sf"/>
</dbReference>
<dbReference type="InterPro" id="IPR011620">
    <property type="entry name" value="Sig_transdc_His_kinase_LytS_TM"/>
</dbReference>
<dbReference type="EMBL" id="JBHSOZ010000004">
    <property type="protein sequence ID" value="MFC5713054.1"/>
    <property type="molecule type" value="Genomic_DNA"/>
</dbReference>
<dbReference type="SUPFAM" id="SSF55874">
    <property type="entry name" value="ATPase domain of HSP90 chaperone/DNA topoisomerase II/histidine kinase"/>
    <property type="match status" value="1"/>
</dbReference>
<protein>
    <recommendedName>
        <fullName evidence="3">histidine kinase</fullName>
        <ecNumber evidence="3">2.7.13.3</ecNumber>
    </recommendedName>
</protein>
<dbReference type="PROSITE" id="PS50109">
    <property type="entry name" value="HIS_KIN"/>
    <property type="match status" value="1"/>
</dbReference>
<evidence type="ECO:0000256" key="3">
    <source>
        <dbReference type="ARBA" id="ARBA00012438"/>
    </source>
</evidence>
<keyword evidence="4" id="KW-1003">Cell membrane</keyword>
<dbReference type="InterPro" id="IPR004358">
    <property type="entry name" value="Sig_transdc_His_kin-like_C"/>
</dbReference>
<comment type="subcellular location">
    <subcellularLocation>
        <location evidence="2">Cell membrane</location>
        <topology evidence="2">Multi-pass membrane protein</topology>
    </subcellularLocation>
</comment>
<accession>A0ABW0YRQ1</accession>
<keyword evidence="5" id="KW-0597">Phosphoprotein</keyword>
<comment type="catalytic activity">
    <reaction evidence="1">
        <text>ATP + protein L-histidine = ADP + protein N-phospho-L-histidine.</text>
        <dbReference type="EC" id="2.7.13.3"/>
    </reaction>
</comment>
<keyword evidence="11 14" id="KW-1133">Transmembrane helix</keyword>
<keyword evidence="6" id="KW-0808">Transferase</keyword>
<evidence type="ECO:0000256" key="14">
    <source>
        <dbReference type="SAM" id="Phobius"/>
    </source>
</evidence>
<feature type="transmembrane region" description="Helical" evidence="14">
    <location>
        <begin position="12"/>
        <end position="32"/>
    </location>
</feature>
<feature type="transmembrane region" description="Helical" evidence="14">
    <location>
        <begin position="169"/>
        <end position="189"/>
    </location>
</feature>
<dbReference type="RefSeq" id="WP_385940534.1">
    <property type="nucleotide sequence ID" value="NZ_JBHSOZ010000004.1"/>
</dbReference>
<evidence type="ECO:0000256" key="6">
    <source>
        <dbReference type="ARBA" id="ARBA00022679"/>
    </source>
</evidence>
<dbReference type="PANTHER" id="PTHR43711">
    <property type="entry name" value="TWO-COMPONENT HISTIDINE KINASE"/>
    <property type="match status" value="1"/>
</dbReference>
<dbReference type="SMART" id="SM00388">
    <property type="entry name" value="HisKA"/>
    <property type="match status" value="1"/>
</dbReference>
<dbReference type="PRINTS" id="PR00344">
    <property type="entry name" value="BCTRLSENSOR"/>
</dbReference>
<evidence type="ECO:0000256" key="2">
    <source>
        <dbReference type="ARBA" id="ARBA00004651"/>
    </source>
</evidence>
<gene>
    <name evidence="16" type="ORF">ACFPU1_09685</name>
</gene>
<dbReference type="InterPro" id="IPR003661">
    <property type="entry name" value="HisK_dim/P_dom"/>
</dbReference>
<dbReference type="InterPro" id="IPR050736">
    <property type="entry name" value="Sensor_HK_Regulatory"/>
</dbReference>
<feature type="transmembrane region" description="Helical" evidence="14">
    <location>
        <begin position="139"/>
        <end position="157"/>
    </location>
</feature>
<evidence type="ECO:0000313" key="17">
    <source>
        <dbReference type="Proteomes" id="UP001596142"/>
    </source>
</evidence>
<name>A0ABW0YRQ1_9BACI</name>
<evidence type="ECO:0000259" key="15">
    <source>
        <dbReference type="PROSITE" id="PS50109"/>
    </source>
</evidence>
<feature type="transmembrane region" description="Helical" evidence="14">
    <location>
        <begin position="44"/>
        <end position="62"/>
    </location>
</feature>
<comment type="caution">
    <text evidence="16">The sequence shown here is derived from an EMBL/GenBank/DDBJ whole genome shotgun (WGS) entry which is preliminary data.</text>
</comment>
<feature type="transmembrane region" description="Helical" evidence="14">
    <location>
        <begin position="108"/>
        <end position="127"/>
    </location>
</feature>
<dbReference type="Proteomes" id="UP001596142">
    <property type="component" value="Unassembled WGS sequence"/>
</dbReference>
<evidence type="ECO:0000256" key="13">
    <source>
        <dbReference type="ARBA" id="ARBA00023136"/>
    </source>
</evidence>
<dbReference type="CDD" id="cd00082">
    <property type="entry name" value="HisKA"/>
    <property type="match status" value="1"/>
</dbReference>
<keyword evidence="17" id="KW-1185">Reference proteome</keyword>
<evidence type="ECO:0000256" key="7">
    <source>
        <dbReference type="ARBA" id="ARBA00022692"/>
    </source>
</evidence>
<dbReference type="PANTHER" id="PTHR43711:SF26">
    <property type="entry name" value="SENSOR HISTIDINE KINASE RCSC"/>
    <property type="match status" value="1"/>
</dbReference>
<organism evidence="16 17">
    <name type="scientific">Thalassorhabdus alkalitolerans</name>
    <dbReference type="NCBI Taxonomy" id="2282697"/>
    <lineage>
        <taxon>Bacteria</taxon>
        <taxon>Bacillati</taxon>
        <taxon>Bacillota</taxon>
        <taxon>Bacilli</taxon>
        <taxon>Bacillales</taxon>
        <taxon>Bacillaceae</taxon>
        <taxon>Thalassorhabdus</taxon>
    </lineage>
</organism>
<evidence type="ECO:0000256" key="4">
    <source>
        <dbReference type="ARBA" id="ARBA00022475"/>
    </source>
</evidence>
<keyword evidence="9" id="KW-0418">Kinase</keyword>
<dbReference type="SUPFAM" id="SSF47384">
    <property type="entry name" value="Homodimeric domain of signal transducing histidine kinase"/>
    <property type="match status" value="1"/>
</dbReference>
<dbReference type="InterPro" id="IPR036097">
    <property type="entry name" value="HisK_dim/P_sf"/>
</dbReference>
<evidence type="ECO:0000256" key="1">
    <source>
        <dbReference type="ARBA" id="ARBA00000085"/>
    </source>
</evidence>
<dbReference type="Gene3D" id="3.30.565.10">
    <property type="entry name" value="Histidine kinase-like ATPase, C-terminal domain"/>
    <property type="match status" value="1"/>
</dbReference>
<dbReference type="Pfam" id="PF00512">
    <property type="entry name" value="HisKA"/>
    <property type="match status" value="1"/>
</dbReference>
<evidence type="ECO:0000256" key="5">
    <source>
        <dbReference type="ARBA" id="ARBA00022553"/>
    </source>
</evidence>
<dbReference type="SMART" id="SM00387">
    <property type="entry name" value="HATPase_c"/>
    <property type="match status" value="1"/>
</dbReference>
<evidence type="ECO:0000256" key="11">
    <source>
        <dbReference type="ARBA" id="ARBA00022989"/>
    </source>
</evidence>
<feature type="domain" description="Histidine kinase" evidence="15">
    <location>
        <begin position="217"/>
        <end position="422"/>
    </location>
</feature>
<evidence type="ECO:0000313" key="16">
    <source>
        <dbReference type="EMBL" id="MFC5713054.1"/>
    </source>
</evidence>
<evidence type="ECO:0000256" key="8">
    <source>
        <dbReference type="ARBA" id="ARBA00022741"/>
    </source>
</evidence>
<dbReference type="EC" id="2.7.13.3" evidence="3"/>
<keyword evidence="10 16" id="KW-0067">ATP-binding</keyword>
<keyword evidence="13 14" id="KW-0472">Membrane</keyword>
<dbReference type="Pfam" id="PF07694">
    <property type="entry name" value="5TM-5TMR_LYT"/>
    <property type="match status" value="1"/>
</dbReference>
<dbReference type="GO" id="GO:0005524">
    <property type="term" value="F:ATP binding"/>
    <property type="evidence" value="ECO:0007669"/>
    <property type="project" value="UniProtKB-KW"/>
</dbReference>
<reference evidence="17" key="1">
    <citation type="journal article" date="2019" name="Int. J. Syst. Evol. Microbiol.">
        <title>The Global Catalogue of Microorganisms (GCM) 10K type strain sequencing project: providing services to taxonomists for standard genome sequencing and annotation.</title>
        <authorList>
            <consortium name="The Broad Institute Genomics Platform"/>
            <consortium name="The Broad Institute Genome Sequencing Center for Infectious Disease"/>
            <person name="Wu L."/>
            <person name="Ma J."/>
        </authorList>
    </citation>
    <scope>NUCLEOTIDE SEQUENCE [LARGE SCALE GENOMIC DNA]</scope>
    <source>
        <strain evidence="17">CECT 7184</strain>
    </source>
</reference>
<sequence length="430" mass="48910">MTLPLVIDAHLLFLLHLLLLILPLFLYVLFYFDQPFKQHTIPEPLLIVALSVLLLITLFTPIEIHEGIRFDLRLVPMIIGFLFLGPKVGLILFLIYGFMRIVFFPYEHITLVTVPYILLYIFLWFVYPYFVKGSLKHKAFFITFIHVFYLFIFTANIRMLRPIDSLEFLTIADLAAMQLLFLLLVTYFLEKIKKNAQLRQDYIQLEKSKVLSEMASTVAHEVKNPLTTVQGFVQLLGNEKVDTNKKEWYVSIVLEELKRAEGIITDYLSLSKHTDEITSLLVKEEVNYAVEIMKPFAMRFGVNIITDINTDGKIEGNSQKLRQSLINIIKNGVEAMESRGGTLEVKAVNKGEKVIISITDEGPGMTRDQISQLGSFYSTKETGSGIGTMVTRSIIEQMKGTVNYESEKSKGTTVQLTLPLSGAETGSENE</sequence>
<keyword evidence="12" id="KW-0902">Two-component regulatory system</keyword>
<keyword evidence="7 14" id="KW-0812">Transmembrane</keyword>
<dbReference type="InterPro" id="IPR005467">
    <property type="entry name" value="His_kinase_dom"/>
</dbReference>
<evidence type="ECO:0000256" key="12">
    <source>
        <dbReference type="ARBA" id="ARBA00023012"/>
    </source>
</evidence>